<organism evidence="8 9">
    <name type="scientific">Pedococcus bigeumensis</name>
    <dbReference type="NCBI Taxonomy" id="433644"/>
    <lineage>
        <taxon>Bacteria</taxon>
        <taxon>Bacillati</taxon>
        <taxon>Actinomycetota</taxon>
        <taxon>Actinomycetes</taxon>
        <taxon>Micrococcales</taxon>
        <taxon>Intrasporangiaceae</taxon>
        <taxon>Pedococcus</taxon>
    </lineage>
</organism>
<dbReference type="GO" id="GO:0016020">
    <property type="term" value="C:membrane"/>
    <property type="evidence" value="ECO:0007669"/>
    <property type="project" value="UniProtKB-SubCell"/>
</dbReference>
<evidence type="ECO:0000256" key="5">
    <source>
        <dbReference type="ARBA" id="ARBA00023136"/>
    </source>
</evidence>
<evidence type="ECO:0000256" key="1">
    <source>
        <dbReference type="ARBA" id="ARBA00004651"/>
    </source>
</evidence>
<comment type="subcellular location">
    <subcellularLocation>
        <location evidence="1">Cell membrane</location>
        <topology evidence="1">Multi-pass membrane protein</topology>
    </subcellularLocation>
</comment>
<dbReference type="Proteomes" id="UP000317722">
    <property type="component" value="Unassembled WGS sequence"/>
</dbReference>
<keyword evidence="2" id="KW-1003">Cell membrane</keyword>
<dbReference type="OrthoDB" id="4863675at2"/>
<reference evidence="8 9" key="1">
    <citation type="journal article" date="2019" name="Environ. Microbiol.">
        <title>Species interactions and distinct microbial communities in high Arctic permafrost affected cryosols are associated with the CH4 and CO2 gas fluxes.</title>
        <authorList>
            <person name="Altshuler I."/>
            <person name="Hamel J."/>
            <person name="Turney S."/>
            <person name="Magnuson E."/>
            <person name="Levesque R."/>
            <person name="Greer C."/>
            <person name="Whyte L.G."/>
        </authorList>
    </citation>
    <scope>NUCLEOTIDE SEQUENCE [LARGE SCALE GENOMIC DNA]</scope>
    <source>
        <strain evidence="8 9">S9.3A</strain>
    </source>
</reference>
<name>A0A502CQP8_9MICO</name>
<feature type="transmembrane region" description="Helical" evidence="7">
    <location>
        <begin position="90"/>
        <end position="114"/>
    </location>
</feature>
<protein>
    <submittedName>
        <fullName evidence="8">FUSC family protein</fullName>
    </submittedName>
</protein>
<keyword evidence="9" id="KW-1185">Reference proteome</keyword>
<dbReference type="InterPro" id="IPR010343">
    <property type="entry name" value="ArAE_1"/>
</dbReference>
<sequence length="449" mass="48256">MSPTEHLGGSRWHRLADWAWPGHPAAWRDLPGRLRPTLLTVLRLTTAAVVAYLISQLLAHGALDLTGPLTALLVVQASAFSTIKMGAVRVGAVLAGILVATLLSVWIGLTWWSLGAAIAASLLLAKVLRLGEQALETPISAMLILAVSNHDVAAETRILNTLIGAAVGVGFNLIYPPAMPTASARQALLHVVEAGAAPLDAAADDLLAGPLTREQVGELIDRVRSANRQVAAATETIALLKDSRRFNPRALGTVDVEPVLASALDTLEHCLLAIRALFAVLLGEIPPEAEPDDPYGGELRAAFAVVLHDTADCLRAFGSLAVAEAEGREQETERALAESLDILRETQAILTELIMVRAREDTSSWLLRGSILAAVEQVLSRLNLEDRARIHAQWKEEQLRRPLVQLPRIVQDVLPHPDRPYPRGLQPGRSWRRRGSGSAGEPPPSQPST</sequence>
<evidence type="ECO:0000256" key="7">
    <source>
        <dbReference type="SAM" id="Phobius"/>
    </source>
</evidence>
<evidence type="ECO:0000256" key="3">
    <source>
        <dbReference type="ARBA" id="ARBA00022692"/>
    </source>
</evidence>
<gene>
    <name evidence="8" type="ORF">EAH86_18235</name>
</gene>
<comment type="caution">
    <text evidence="8">The sequence shown here is derived from an EMBL/GenBank/DDBJ whole genome shotgun (WGS) entry which is preliminary data.</text>
</comment>
<evidence type="ECO:0000256" key="2">
    <source>
        <dbReference type="ARBA" id="ARBA00022475"/>
    </source>
</evidence>
<evidence type="ECO:0000313" key="8">
    <source>
        <dbReference type="EMBL" id="TPG14126.1"/>
    </source>
</evidence>
<keyword evidence="4 7" id="KW-1133">Transmembrane helix</keyword>
<evidence type="ECO:0000313" key="9">
    <source>
        <dbReference type="Proteomes" id="UP000317722"/>
    </source>
</evidence>
<dbReference type="AlphaFoldDB" id="A0A502CQP8"/>
<proteinExistence type="predicted"/>
<keyword evidence="5 7" id="KW-0472">Membrane</keyword>
<evidence type="ECO:0000256" key="6">
    <source>
        <dbReference type="SAM" id="MobiDB-lite"/>
    </source>
</evidence>
<dbReference type="RefSeq" id="WP_140743330.1">
    <property type="nucleotide sequence ID" value="NZ_RCZM01000006.1"/>
</dbReference>
<dbReference type="EMBL" id="RCZM01000006">
    <property type="protein sequence ID" value="TPG14126.1"/>
    <property type="molecule type" value="Genomic_DNA"/>
</dbReference>
<dbReference type="Pfam" id="PF06081">
    <property type="entry name" value="ArAE_1"/>
    <property type="match status" value="1"/>
</dbReference>
<evidence type="ECO:0000256" key="4">
    <source>
        <dbReference type="ARBA" id="ARBA00022989"/>
    </source>
</evidence>
<feature type="transmembrane region" description="Helical" evidence="7">
    <location>
        <begin position="65"/>
        <end position="83"/>
    </location>
</feature>
<feature type="region of interest" description="Disordered" evidence="6">
    <location>
        <begin position="415"/>
        <end position="449"/>
    </location>
</feature>
<keyword evidence="3 7" id="KW-0812">Transmembrane</keyword>
<accession>A0A502CQP8</accession>